<evidence type="ECO:0000313" key="13">
    <source>
        <dbReference type="Proteomes" id="UP000255523"/>
    </source>
</evidence>
<dbReference type="Gene3D" id="3.30.1840.10">
    <property type="entry name" value="Polyphosphate kinase middle domain"/>
    <property type="match status" value="1"/>
</dbReference>
<comment type="function">
    <text evidence="6 7">Catalyzes the reversible transfer of the terminal phosphate of ATP to form a long-chain polyphosphate (polyP).</text>
</comment>
<name>A0A380LKI3_9FIRM</name>
<gene>
    <name evidence="6 12" type="primary">ppk</name>
    <name evidence="12" type="ORF">NCTC11087_00708</name>
</gene>
<dbReference type="InterPro" id="IPR024953">
    <property type="entry name" value="PP_kinase_middle"/>
</dbReference>
<dbReference type="GO" id="GO:0046872">
    <property type="term" value="F:metal ion binding"/>
    <property type="evidence" value="ECO:0007669"/>
    <property type="project" value="UniProtKB-KW"/>
</dbReference>
<comment type="PTM">
    <text evidence="6 7">An intermediate of this reaction is the autophosphorylated ppk in which a phosphate is covalently linked to a histidine residue through a N-P bond.</text>
</comment>
<dbReference type="GO" id="GO:0009358">
    <property type="term" value="C:polyphosphate kinase complex"/>
    <property type="evidence" value="ECO:0007669"/>
    <property type="project" value="InterPro"/>
</dbReference>
<dbReference type="GO" id="GO:0006799">
    <property type="term" value="P:polyphosphate biosynthetic process"/>
    <property type="evidence" value="ECO:0007669"/>
    <property type="project" value="UniProtKB-UniRule"/>
</dbReference>
<dbReference type="RefSeq" id="WP_022789624.1">
    <property type="nucleotide sequence ID" value="NZ_UHFX01000003.1"/>
</dbReference>
<keyword evidence="4 6" id="KW-0418">Kinase</keyword>
<dbReference type="NCBIfam" id="NF003921">
    <property type="entry name" value="PRK05443.2-2"/>
    <property type="match status" value="1"/>
</dbReference>
<evidence type="ECO:0000256" key="3">
    <source>
        <dbReference type="ARBA" id="ARBA00022741"/>
    </source>
</evidence>
<evidence type="ECO:0000313" key="12">
    <source>
        <dbReference type="EMBL" id="SUO03831.1"/>
    </source>
</evidence>
<dbReference type="InterPro" id="IPR003414">
    <property type="entry name" value="PP_kinase"/>
</dbReference>
<proteinExistence type="inferred from homology"/>
<dbReference type="EMBL" id="UHFX01000003">
    <property type="protein sequence ID" value="SUO03831.1"/>
    <property type="molecule type" value="Genomic_DNA"/>
</dbReference>
<evidence type="ECO:0000256" key="7">
    <source>
        <dbReference type="RuleBase" id="RU003800"/>
    </source>
</evidence>
<feature type="binding site" evidence="6">
    <location>
        <position position="565"/>
    </location>
    <ligand>
        <name>ATP</name>
        <dbReference type="ChEBI" id="CHEBI:30616"/>
    </ligand>
</feature>
<keyword evidence="3 6" id="KW-0547">Nucleotide-binding</keyword>
<evidence type="ECO:0000256" key="5">
    <source>
        <dbReference type="ARBA" id="ARBA00022840"/>
    </source>
</evidence>
<feature type="binding site" evidence="6">
    <location>
        <position position="469"/>
    </location>
    <ligand>
        <name>ATP</name>
        <dbReference type="ChEBI" id="CHEBI:30616"/>
    </ligand>
</feature>
<protein>
    <recommendedName>
        <fullName evidence="6 7">Polyphosphate kinase</fullName>
        <ecNumber evidence="6 7">2.7.4.1</ecNumber>
    </recommendedName>
    <alternativeName>
        <fullName evidence="6">ATP-polyphosphate phosphotransferase</fullName>
    </alternativeName>
    <alternativeName>
        <fullName evidence="6">Polyphosphoric acid kinase</fullName>
    </alternativeName>
</protein>
<evidence type="ECO:0000259" key="10">
    <source>
        <dbReference type="Pfam" id="PF13090"/>
    </source>
</evidence>
<dbReference type="GO" id="GO:0005524">
    <property type="term" value="F:ATP binding"/>
    <property type="evidence" value="ECO:0007669"/>
    <property type="project" value="UniProtKB-KW"/>
</dbReference>
<dbReference type="HAMAP" id="MF_00347">
    <property type="entry name" value="Polyphosphate_kinase"/>
    <property type="match status" value="1"/>
</dbReference>
<evidence type="ECO:0000259" key="9">
    <source>
        <dbReference type="Pfam" id="PF13089"/>
    </source>
</evidence>
<dbReference type="Proteomes" id="UP000255523">
    <property type="component" value="Unassembled WGS sequence"/>
</dbReference>
<evidence type="ECO:0000256" key="1">
    <source>
        <dbReference type="ARBA" id="ARBA00022553"/>
    </source>
</evidence>
<dbReference type="InterPro" id="IPR036832">
    <property type="entry name" value="PPK_N_dom_sf"/>
</dbReference>
<evidence type="ECO:0000259" key="11">
    <source>
        <dbReference type="Pfam" id="PF17941"/>
    </source>
</evidence>
<evidence type="ECO:0000256" key="2">
    <source>
        <dbReference type="ARBA" id="ARBA00022679"/>
    </source>
</evidence>
<evidence type="ECO:0000259" key="8">
    <source>
        <dbReference type="Pfam" id="PF02503"/>
    </source>
</evidence>
<dbReference type="AlphaFoldDB" id="A0A380LKI3"/>
<dbReference type="GeneID" id="77461686"/>
<dbReference type="InterPro" id="IPR025200">
    <property type="entry name" value="PPK_C_dom2"/>
</dbReference>
<comment type="catalytic activity">
    <reaction evidence="6 7">
        <text>[phosphate](n) + ATP = [phosphate](n+1) + ADP</text>
        <dbReference type="Rhea" id="RHEA:19573"/>
        <dbReference type="Rhea" id="RHEA-COMP:9859"/>
        <dbReference type="Rhea" id="RHEA-COMP:14280"/>
        <dbReference type="ChEBI" id="CHEBI:16838"/>
        <dbReference type="ChEBI" id="CHEBI:30616"/>
        <dbReference type="ChEBI" id="CHEBI:456216"/>
        <dbReference type="EC" id="2.7.4.1"/>
    </reaction>
</comment>
<dbReference type="Pfam" id="PF13090">
    <property type="entry name" value="PP_kinase_C"/>
    <property type="match status" value="1"/>
</dbReference>
<dbReference type="InterPro" id="IPR025198">
    <property type="entry name" value="PPK_N_dom"/>
</dbReference>
<feature type="binding site" evidence="6">
    <location>
        <position position="47"/>
    </location>
    <ligand>
        <name>ATP</name>
        <dbReference type="ChEBI" id="CHEBI:30616"/>
    </ligand>
</feature>
<dbReference type="NCBIfam" id="TIGR03705">
    <property type="entry name" value="poly_P_kin"/>
    <property type="match status" value="1"/>
</dbReference>
<feature type="domain" description="Polyphosphate kinase middle" evidence="8">
    <location>
        <begin position="124"/>
        <end position="299"/>
    </location>
</feature>
<sequence length="707" mass="81776">MHKKLYPFTQNRELSWLKFNQRVLEEAADPRVPLLERVKFLAIFTSNLDEFFMVRCGSLYDLSLVNGQQIDKKSGMTPAQQLDAIYEEAHRLYEMRDGITKNINSTLESIHISSLTKKQLTKKQLKFIHQYFDVQIFPVLSPQIIDTHHPFPHLMNKALYIFVEVKENDTIMRGIIPVPNFLKRIVYVPDTDGNYMLLEQIILHNVEKLFSQSTIVSKTIIRVTRNADINLDEKEIDEDEDYRQYMKKILKKRGRLAPIRLELYKEAPESVVTYLCDELHLKKNQVFVSKTPLEMNHVYDVIDQAPSVKTTPLLYKPFTPQPNKYLHLNKPIIDQVLDHDALLFYPFHDMEPFLLLLKEAAENPEVKSIKITIYRLANHSRIVRYLARAAENGKEVTALMELRARFDEKHNIEAAELLEEAGCTVIYGFENYKVHSKICMITLQNKKGEWKTITQIGTGNYNEKTSKMYTDISYITAKPSIGKDAIAFFQNMSLSNLEGEYDHLIVSPHSLKQTCLALMDEQIQQAKAQKEAQILLKMNSLTDLDIIKKLQEASAAGVKIKMVIRGICCILPNLKRLTDNIEIYSIVGRFLEHSRIYCFGCGNQQKVYISSADFMTRNTEKRVEIGCSIEDENLKQELLEYFNILLKDNVKMRKLCGNGEYVKMDTSGDPFIAQEYCMQKAVEEADQLPGEEGISWLDKLKHWFQGA</sequence>
<reference evidence="12 13" key="1">
    <citation type="submission" date="2018-06" db="EMBL/GenBank/DDBJ databases">
        <authorList>
            <consortium name="Pathogen Informatics"/>
            <person name="Doyle S."/>
        </authorList>
    </citation>
    <scope>NUCLEOTIDE SEQUENCE [LARGE SCALE GENOMIC DNA]</scope>
    <source>
        <strain evidence="12 13">NCTC11087</strain>
    </source>
</reference>
<feature type="binding site" evidence="6">
    <location>
        <position position="593"/>
    </location>
    <ligand>
        <name>ATP</name>
        <dbReference type="ChEBI" id="CHEBI:30616"/>
    </ligand>
</feature>
<dbReference type="PIRSF" id="PIRSF015589">
    <property type="entry name" value="PP_kinase"/>
    <property type="match status" value="1"/>
</dbReference>
<dbReference type="SUPFAM" id="SSF56024">
    <property type="entry name" value="Phospholipase D/nuclease"/>
    <property type="match status" value="2"/>
</dbReference>
<dbReference type="OrthoDB" id="9761456at2"/>
<evidence type="ECO:0000256" key="6">
    <source>
        <dbReference type="HAMAP-Rule" id="MF_00347"/>
    </source>
</evidence>
<dbReference type="Gene3D" id="3.30.870.10">
    <property type="entry name" value="Endonuclease Chain A"/>
    <property type="match status" value="2"/>
</dbReference>
<feature type="active site" description="Phosphohistidine intermediate" evidence="6">
    <location>
        <position position="435"/>
    </location>
</feature>
<keyword evidence="13" id="KW-1185">Reference proteome</keyword>
<dbReference type="PANTHER" id="PTHR30218">
    <property type="entry name" value="POLYPHOSPHATE KINASE"/>
    <property type="match status" value="1"/>
</dbReference>
<keyword evidence="6" id="KW-0460">Magnesium</keyword>
<dbReference type="EC" id="2.7.4.1" evidence="6 7"/>
<accession>A0A380LKI3</accession>
<dbReference type="InterPro" id="IPR036830">
    <property type="entry name" value="PP_kinase_middle_dom_sf"/>
</dbReference>
<feature type="binding site" evidence="6">
    <location>
        <position position="405"/>
    </location>
    <ligand>
        <name>Mg(2+)</name>
        <dbReference type="ChEBI" id="CHEBI:18420"/>
    </ligand>
</feature>
<dbReference type="Gene3D" id="1.20.58.310">
    <property type="entry name" value="Polyphosphate kinase N-terminal domain"/>
    <property type="match status" value="1"/>
</dbReference>
<dbReference type="Pfam" id="PF17941">
    <property type="entry name" value="PP_kinase_C_1"/>
    <property type="match status" value="1"/>
</dbReference>
<feature type="domain" description="Polyphosphate kinase C-terminal" evidence="11">
    <location>
        <begin position="332"/>
        <end position="493"/>
    </location>
</feature>
<dbReference type="GO" id="GO:0008976">
    <property type="term" value="F:polyphosphate kinase activity"/>
    <property type="evidence" value="ECO:0007669"/>
    <property type="project" value="UniProtKB-UniRule"/>
</dbReference>
<feature type="domain" description="Polyphosphate kinase N-terminal" evidence="9">
    <location>
        <begin position="10"/>
        <end position="113"/>
    </location>
</feature>
<feature type="binding site" evidence="6">
    <location>
        <position position="375"/>
    </location>
    <ligand>
        <name>Mg(2+)</name>
        <dbReference type="ChEBI" id="CHEBI:18420"/>
    </ligand>
</feature>
<keyword evidence="5 6" id="KW-0067">ATP-binding</keyword>
<dbReference type="SUPFAM" id="SSF143724">
    <property type="entry name" value="PHP14-like"/>
    <property type="match status" value="1"/>
</dbReference>
<keyword evidence="1 6" id="KW-0597">Phosphoprotein</keyword>
<dbReference type="Pfam" id="PF13089">
    <property type="entry name" value="PP_kinase_N"/>
    <property type="match status" value="1"/>
</dbReference>
<keyword evidence="2 6" id="KW-0808">Transferase</keyword>
<comment type="cofactor">
    <cofactor evidence="6">
        <name>Mg(2+)</name>
        <dbReference type="ChEBI" id="CHEBI:18420"/>
    </cofactor>
</comment>
<dbReference type="InterPro" id="IPR041108">
    <property type="entry name" value="PP_kinase_C_1"/>
</dbReference>
<dbReference type="PANTHER" id="PTHR30218:SF0">
    <property type="entry name" value="POLYPHOSPHATE KINASE"/>
    <property type="match status" value="1"/>
</dbReference>
<dbReference type="Pfam" id="PF02503">
    <property type="entry name" value="PP_kinase"/>
    <property type="match status" value="1"/>
</dbReference>
<dbReference type="NCBIfam" id="NF003917">
    <property type="entry name" value="PRK05443.1-1"/>
    <property type="match status" value="1"/>
</dbReference>
<evidence type="ECO:0000256" key="4">
    <source>
        <dbReference type="ARBA" id="ARBA00022777"/>
    </source>
</evidence>
<organism evidence="12 13">
    <name type="scientific">Faecalicoccus pleomorphus</name>
    <dbReference type="NCBI Taxonomy" id="1323"/>
    <lineage>
        <taxon>Bacteria</taxon>
        <taxon>Bacillati</taxon>
        <taxon>Bacillota</taxon>
        <taxon>Erysipelotrichia</taxon>
        <taxon>Erysipelotrichales</taxon>
        <taxon>Erysipelotrichaceae</taxon>
        <taxon>Faecalicoccus</taxon>
    </lineage>
</organism>
<dbReference type="SUPFAM" id="SSF140356">
    <property type="entry name" value="PPK N-terminal domain-like"/>
    <property type="match status" value="1"/>
</dbReference>
<keyword evidence="6" id="KW-0479">Metal-binding</keyword>
<comment type="similarity">
    <text evidence="6 7">Belongs to the polyphosphate kinase 1 (PPK1) family.</text>
</comment>
<feature type="domain" description="Polyphosphate kinase C-terminal" evidence="10">
    <location>
        <begin position="504"/>
        <end position="667"/>
    </location>
</feature>